<proteinExistence type="predicted"/>
<accession>A0A165INN7</accession>
<protein>
    <recommendedName>
        <fullName evidence="3">F-box domain-containing protein</fullName>
    </recommendedName>
</protein>
<evidence type="ECO:0000313" key="1">
    <source>
        <dbReference type="EMBL" id="KZT60805.1"/>
    </source>
</evidence>
<keyword evidence="2" id="KW-1185">Reference proteome</keyword>
<gene>
    <name evidence="1" type="ORF">CALCODRAFT_492076</name>
</gene>
<sequence length="311" mass="34714">MPALRLLDFSRQSDSSVHLSLRAPARTTVVGSFGALEELRLNQDITTTTVVLNLITGPLRHLECMVEGHITAEAMDRLANTIARLHATLEELELALWKTIPADRNAARWQHMDAIRQCRKLTYLNILSPPFRNAFDFTDSNLAAISQSFPELGELSISWSSNRDDLPQEGVEDDVVAEKGVTLCGLALALQHWPNIKSIFFTIIHAEDIFLPPTQLERIARTIEVTTSSMPMSSPALVAFFLGRWLPNCYFLLEELAPLTHLPETENGKQVAFAMAIVESIRCFGQFVDDPLYPKQFETPAILGELIGMSL</sequence>
<dbReference type="EMBL" id="KV423928">
    <property type="protein sequence ID" value="KZT60805.1"/>
    <property type="molecule type" value="Genomic_DNA"/>
</dbReference>
<dbReference type="InterPro" id="IPR032675">
    <property type="entry name" value="LRR_dom_sf"/>
</dbReference>
<dbReference type="InParanoid" id="A0A165INN7"/>
<name>A0A165INN7_9BASI</name>
<evidence type="ECO:0008006" key="3">
    <source>
        <dbReference type="Google" id="ProtNLM"/>
    </source>
</evidence>
<organism evidence="1 2">
    <name type="scientific">Calocera cornea HHB12733</name>
    <dbReference type="NCBI Taxonomy" id="1353952"/>
    <lineage>
        <taxon>Eukaryota</taxon>
        <taxon>Fungi</taxon>
        <taxon>Dikarya</taxon>
        <taxon>Basidiomycota</taxon>
        <taxon>Agaricomycotina</taxon>
        <taxon>Dacrymycetes</taxon>
        <taxon>Dacrymycetales</taxon>
        <taxon>Dacrymycetaceae</taxon>
        <taxon>Calocera</taxon>
    </lineage>
</organism>
<reference evidence="1 2" key="1">
    <citation type="journal article" date="2016" name="Mol. Biol. Evol.">
        <title>Comparative Genomics of Early-Diverging Mushroom-Forming Fungi Provides Insights into the Origins of Lignocellulose Decay Capabilities.</title>
        <authorList>
            <person name="Nagy L.G."/>
            <person name="Riley R."/>
            <person name="Tritt A."/>
            <person name="Adam C."/>
            <person name="Daum C."/>
            <person name="Floudas D."/>
            <person name="Sun H."/>
            <person name="Yadav J.S."/>
            <person name="Pangilinan J."/>
            <person name="Larsson K.H."/>
            <person name="Matsuura K."/>
            <person name="Barry K."/>
            <person name="Labutti K."/>
            <person name="Kuo R."/>
            <person name="Ohm R.A."/>
            <person name="Bhattacharya S.S."/>
            <person name="Shirouzu T."/>
            <person name="Yoshinaga Y."/>
            <person name="Martin F.M."/>
            <person name="Grigoriev I.V."/>
            <person name="Hibbett D.S."/>
        </authorList>
    </citation>
    <scope>NUCLEOTIDE SEQUENCE [LARGE SCALE GENOMIC DNA]</scope>
    <source>
        <strain evidence="1 2">HHB12733</strain>
    </source>
</reference>
<dbReference type="Proteomes" id="UP000076842">
    <property type="component" value="Unassembled WGS sequence"/>
</dbReference>
<evidence type="ECO:0000313" key="2">
    <source>
        <dbReference type="Proteomes" id="UP000076842"/>
    </source>
</evidence>
<dbReference type="AlphaFoldDB" id="A0A165INN7"/>
<dbReference type="Gene3D" id="3.80.10.10">
    <property type="entry name" value="Ribonuclease Inhibitor"/>
    <property type="match status" value="1"/>
</dbReference>